<dbReference type="InterPro" id="IPR001969">
    <property type="entry name" value="Aspartic_peptidase_AS"/>
</dbReference>
<dbReference type="PROSITE" id="PS00141">
    <property type="entry name" value="ASP_PROTEASE"/>
    <property type="match status" value="1"/>
</dbReference>
<dbReference type="InterPro" id="IPR001995">
    <property type="entry name" value="Peptidase_A2_cat"/>
</dbReference>
<name>A0A0N5C6V6_STREA</name>
<reference evidence="5" key="1">
    <citation type="submission" date="2017-02" db="UniProtKB">
        <authorList>
            <consortium name="WormBaseParasite"/>
        </authorList>
    </citation>
    <scope>IDENTIFICATION</scope>
</reference>
<dbReference type="AlphaFoldDB" id="A0A0N5C6V6"/>
<dbReference type="WBParaSite" id="SPAL_0001367100.1">
    <property type="protein sequence ID" value="SPAL_0001367100.1"/>
    <property type="gene ID" value="SPAL_0001367100"/>
</dbReference>
<feature type="domain" description="Peptidase A2" evidence="3">
    <location>
        <begin position="267"/>
        <end position="282"/>
    </location>
</feature>
<proteinExistence type="predicted"/>
<evidence type="ECO:0000313" key="5">
    <source>
        <dbReference type="WBParaSite" id="SPAL_0001367100.1"/>
    </source>
</evidence>
<keyword evidence="1" id="KW-0378">Hydrolase</keyword>
<feature type="coiled-coil region" evidence="2">
    <location>
        <begin position="10"/>
        <end position="47"/>
    </location>
</feature>
<dbReference type="PROSITE" id="PS50175">
    <property type="entry name" value="ASP_PROT_RETROV"/>
    <property type="match status" value="1"/>
</dbReference>
<dbReference type="Proteomes" id="UP000046392">
    <property type="component" value="Unplaced"/>
</dbReference>
<dbReference type="SUPFAM" id="SSF50630">
    <property type="entry name" value="Acid proteases"/>
    <property type="match status" value="1"/>
</dbReference>
<evidence type="ECO:0000256" key="2">
    <source>
        <dbReference type="SAM" id="Coils"/>
    </source>
</evidence>
<evidence type="ECO:0000259" key="3">
    <source>
        <dbReference type="PROSITE" id="PS50175"/>
    </source>
</evidence>
<protein>
    <submittedName>
        <fullName evidence="5">Peptidase A2 domain-containing protein</fullName>
    </submittedName>
</protein>
<accession>A0A0N5C6V6</accession>
<keyword evidence="4" id="KW-1185">Reference proteome</keyword>
<evidence type="ECO:0000313" key="4">
    <source>
        <dbReference type="Proteomes" id="UP000046392"/>
    </source>
</evidence>
<dbReference type="InterPro" id="IPR021109">
    <property type="entry name" value="Peptidase_aspartic_dom_sf"/>
</dbReference>
<keyword evidence="2" id="KW-0175">Coiled coil</keyword>
<sequence length="302" mass="33847">MKKTEHLSTIEAMEFDIKALRVELASLKDVREQSRELKIQLHDALQLASSNIVCNTTTSVDQDNVFVNNDIPQVVTNVTCVEAPQSSVPCDGIMEKHEMCLNSNINLRVENAQLKGQLHDAVKQTGDVQQHPVPSNPITYYRIRCLDNDPDMYTSFMNWIKLIRDQQFDTAIHEMPNTVASAMTLIATILTKYGFNKAAKMVQDFRSTDAPNNTLFVNEPLLSTHHNDLLLGNPIRVSRNGVVNNIAVEDAPSKLPIIKIQFPSFTMNALLDTGANINVINKTIYDQLPKNIKSNIVSKSIF</sequence>
<dbReference type="GO" id="GO:0004190">
    <property type="term" value="F:aspartic-type endopeptidase activity"/>
    <property type="evidence" value="ECO:0007669"/>
    <property type="project" value="InterPro"/>
</dbReference>
<organism evidence="4 5">
    <name type="scientific">Strongyloides papillosus</name>
    <name type="common">Intestinal threadworm</name>
    <dbReference type="NCBI Taxonomy" id="174720"/>
    <lineage>
        <taxon>Eukaryota</taxon>
        <taxon>Metazoa</taxon>
        <taxon>Ecdysozoa</taxon>
        <taxon>Nematoda</taxon>
        <taxon>Chromadorea</taxon>
        <taxon>Rhabditida</taxon>
        <taxon>Tylenchina</taxon>
        <taxon>Panagrolaimomorpha</taxon>
        <taxon>Strongyloidoidea</taxon>
        <taxon>Strongyloididae</taxon>
        <taxon>Strongyloides</taxon>
    </lineage>
</organism>
<evidence type="ECO:0000256" key="1">
    <source>
        <dbReference type="ARBA" id="ARBA00022801"/>
    </source>
</evidence>
<dbReference type="GO" id="GO:0006508">
    <property type="term" value="P:proteolysis"/>
    <property type="evidence" value="ECO:0007669"/>
    <property type="project" value="InterPro"/>
</dbReference>